<sequence>MTVLLIIAAVFTIIVALVGTLLVGKDINSKMQQYEAEGDTLENELARSHEYESSSLRVNIKSLSWIYVALGIVVFLVCLGIFFY</sequence>
<name>A0A942Z3P8_9BACI</name>
<dbReference type="Proteomes" id="UP000676456">
    <property type="component" value="Unassembled WGS sequence"/>
</dbReference>
<evidence type="ECO:0000313" key="3">
    <source>
        <dbReference type="Proteomes" id="UP000676456"/>
    </source>
</evidence>
<feature type="transmembrane region" description="Helical" evidence="1">
    <location>
        <begin position="6"/>
        <end position="24"/>
    </location>
</feature>
<keyword evidence="1" id="KW-1133">Transmembrane helix</keyword>
<reference evidence="2 3" key="1">
    <citation type="submission" date="2021-05" db="EMBL/GenBank/DDBJ databases">
        <title>Novel Bacillus species.</title>
        <authorList>
            <person name="Liu G."/>
        </authorList>
    </citation>
    <scope>NUCLEOTIDE SEQUENCE [LARGE SCALE GENOMIC DNA]</scope>
    <source>
        <strain evidence="2 3">FJAT-49682</strain>
    </source>
</reference>
<keyword evidence="3" id="KW-1185">Reference proteome</keyword>
<comment type="caution">
    <text evidence="2">The sequence shown here is derived from an EMBL/GenBank/DDBJ whole genome shotgun (WGS) entry which is preliminary data.</text>
</comment>
<organism evidence="2 3">
    <name type="scientific">Lederbergia citrea</name>
    <dbReference type="NCBI Taxonomy" id="2833581"/>
    <lineage>
        <taxon>Bacteria</taxon>
        <taxon>Bacillati</taxon>
        <taxon>Bacillota</taxon>
        <taxon>Bacilli</taxon>
        <taxon>Bacillales</taxon>
        <taxon>Bacillaceae</taxon>
        <taxon>Lederbergia</taxon>
    </lineage>
</organism>
<keyword evidence="1" id="KW-0812">Transmembrane</keyword>
<keyword evidence="1" id="KW-0472">Membrane</keyword>
<evidence type="ECO:0000313" key="2">
    <source>
        <dbReference type="EMBL" id="MBS4221712.1"/>
    </source>
</evidence>
<protein>
    <submittedName>
        <fullName evidence="2">Uncharacterized protein</fullName>
    </submittedName>
</protein>
<feature type="transmembrane region" description="Helical" evidence="1">
    <location>
        <begin position="63"/>
        <end position="83"/>
    </location>
</feature>
<gene>
    <name evidence="2" type="ORF">KHA91_02920</name>
</gene>
<proteinExistence type="predicted"/>
<evidence type="ECO:0000256" key="1">
    <source>
        <dbReference type="SAM" id="Phobius"/>
    </source>
</evidence>
<dbReference type="EMBL" id="JAGYPN010000001">
    <property type="protein sequence ID" value="MBS4221712.1"/>
    <property type="molecule type" value="Genomic_DNA"/>
</dbReference>
<dbReference type="AlphaFoldDB" id="A0A942Z3P8"/>
<accession>A0A942Z3P8</accession>
<dbReference type="RefSeq" id="WP_213096716.1">
    <property type="nucleotide sequence ID" value="NZ_JAGYPH010000001.1"/>
</dbReference>